<dbReference type="OrthoDB" id="750178at2"/>
<evidence type="ECO:0000256" key="3">
    <source>
        <dbReference type="ARBA" id="ARBA00023157"/>
    </source>
</evidence>
<accession>A0A6N8J485</accession>
<dbReference type="Pfam" id="PF00578">
    <property type="entry name" value="AhpC-TSA"/>
    <property type="match status" value="1"/>
</dbReference>
<dbReference type="GO" id="GO:0016209">
    <property type="term" value="F:antioxidant activity"/>
    <property type="evidence" value="ECO:0007669"/>
    <property type="project" value="InterPro"/>
</dbReference>
<evidence type="ECO:0000256" key="2">
    <source>
        <dbReference type="ARBA" id="ARBA00022748"/>
    </source>
</evidence>
<dbReference type="InterPro" id="IPR050553">
    <property type="entry name" value="Thioredoxin_ResA/DsbE_sf"/>
</dbReference>
<dbReference type="InterPro" id="IPR000866">
    <property type="entry name" value="AhpC/TSA"/>
</dbReference>
<feature type="chain" id="PRO_5026701960" evidence="5">
    <location>
        <begin position="19"/>
        <end position="377"/>
    </location>
</feature>
<dbReference type="SUPFAM" id="SSF52833">
    <property type="entry name" value="Thioredoxin-like"/>
    <property type="match status" value="1"/>
</dbReference>
<dbReference type="GO" id="GO:0017004">
    <property type="term" value="P:cytochrome complex assembly"/>
    <property type="evidence" value="ECO:0007669"/>
    <property type="project" value="UniProtKB-KW"/>
</dbReference>
<feature type="signal peptide" evidence="5">
    <location>
        <begin position="1"/>
        <end position="18"/>
    </location>
</feature>
<evidence type="ECO:0000313" key="8">
    <source>
        <dbReference type="Proteomes" id="UP000468388"/>
    </source>
</evidence>
<keyword evidence="4" id="KW-0676">Redox-active center</keyword>
<reference evidence="7 8" key="1">
    <citation type="submission" date="2019-12" db="EMBL/GenBank/DDBJ databases">
        <title>The draft genomic sequence of strain Chitinophaga oryziterrae JCM 16595.</title>
        <authorList>
            <person name="Zhang X."/>
        </authorList>
    </citation>
    <scope>NUCLEOTIDE SEQUENCE [LARGE SCALE GENOMIC DNA]</scope>
    <source>
        <strain evidence="7 8">JCM 16595</strain>
    </source>
</reference>
<comment type="subcellular location">
    <subcellularLocation>
        <location evidence="1">Cell envelope</location>
    </subcellularLocation>
</comment>
<keyword evidence="8" id="KW-1185">Reference proteome</keyword>
<dbReference type="CDD" id="cd02966">
    <property type="entry name" value="TlpA_like_family"/>
    <property type="match status" value="1"/>
</dbReference>
<dbReference type="InterPro" id="IPR025380">
    <property type="entry name" value="DUF4369"/>
</dbReference>
<gene>
    <name evidence="7" type="ORF">GO495_00360</name>
</gene>
<dbReference type="InterPro" id="IPR013766">
    <property type="entry name" value="Thioredoxin_domain"/>
</dbReference>
<evidence type="ECO:0000256" key="1">
    <source>
        <dbReference type="ARBA" id="ARBA00004196"/>
    </source>
</evidence>
<sequence>MTKTLLFTMLLSPAVLFAQKGDFVLKGKIGSLNAPAKIYLMYRDGATQIQDSSELKDGAFEIKGKVDGPSNAMLILKHPLPGPDPRQRDAMYFYVDKGTIVLNSPDSLQKAKFSGSLINEDNQRLTKQLEPIMARNKALSAEYYGATEEVRQSEAFQKSLEEKSEAIYADEKVIYLAFIKANPKSLISLDALQRYGGGVPDNLKQLDSIFNKLSPDVRSSKGGKEYATLLSSWKKTEVGVEAPAFTQNDTLGKPVNLSDFRGKYVLVDFWASWCGPCRAENPNVVAAFNKYKEKQFTILSVSLDQPAGRDAWLKAINKDGLTWTHVSDLKYWDNAVAKLYGVRSVPQNFLLDPQGKIVAKNLRGEALDKKLAELLPN</sequence>
<dbReference type="Proteomes" id="UP000468388">
    <property type="component" value="Unassembled WGS sequence"/>
</dbReference>
<name>A0A6N8J485_9BACT</name>
<dbReference type="PANTHER" id="PTHR42852:SF6">
    <property type="entry name" value="THIOL:DISULFIDE INTERCHANGE PROTEIN DSBE"/>
    <property type="match status" value="1"/>
</dbReference>
<comment type="caution">
    <text evidence="7">The sequence shown here is derived from an EMBL/GenBank/DDBJ whole genome shotgun (WGS) entry which is preliminary data.</text>
</comment>
<keyword evidence="5" id="KW-0732">Signal</keyword>
<dbReference type="RefSeq" id="WP_157297725.1">
    <property type="nucleotide sequence ID" value="NZ_BAAAZB010000005.1"/>
</dbReference>
<dbReference type="EMBL" id="WRXO01000001">
    <property type="protein sequence ID" value="MVT39019.1"/>
    <property type="molecule type" value="Genomic_DNA"/>
</dbReference>
<dbReference type="PROSITE" id="PS00194">
    <property type="entry name" value="THIOREDOXIN_1"/>
    <property type="match status" value="1"/>
</dbReference>
<evidence type="ECO:0000313" key="7">
    <source>
        <dbReference type="EMBL" id="MVT39019.1"/>
    </source>
</evidence>
<evidence type="ECO:0000259" key="6">
    <source>
        <dbReference type="PROSITE" id="PS51352"/>
    </source>
</evidence>
<dbReference type="Gene3D" id="3.40.30.10">
    <property type="entry name" value="Glutaredoxin"/>
    <property type="match status" value="1"/>
</dbReference>
<dbReference type="InterPro" id="IPR017937">
    <property type="entry name" value="Thioredoxin_CS"/>
</dbReference>
<dbReference type="GO" id="GO:0016491">
    <property type="term" value="F:oxidoreductase activity"/>
    <property type="evidence" value="ECO:0007669"/>
    <property type="project" value="InterPro"/>
</dbReference>
<dbReference type="GO" id="GO:0030313">
    <property type="term" value="C:cell envelope"/>
    <property type="evidence" value="ECO:0007669"/>
    <property type="project" value="UniProtKB-SubCell"/>
</dbReference>
<proteinExistence type="predicted"/>
<protein>
    <submittedName>
        <fullName evidence="7">Redoxin domain-containing protein</fullName>
    </submittedName>
</protein>
<organism evidence="7 8">
    <name type="scientific">Chitinophaga oryziterrae</name>
    <dbReference type="NCBI Taxonomy" id="1031224"/>
    <lineage>
        <taxon>Bacteria</taxon>
        <taxon>Pseudomonadati</taxon>
        <taxon>Bacteroidota</taxon>
        <taxon>Chitinophagia</taxon>
        <taxon>Chitinophagales</taxon>
        <taxon>Chitinophagaceae</taxon>
        <taxon>Chitinophaga</taxon>
    </lineage>
</organism>
<evidence type="ECO:0000256" key="5">
    <source>
        <dbReference type="SAM" id="SignalP"/>
    </source>
</evidence>
<dbReference type="PANTHER" id="PTHR42852">
    <property type="entry name" value="THIOL:DISULFIDE INTERCHANGE PROTEIN DSBE"/>
    <property type="match status" value="1"/>
</dbReference>
<feature type="domain" description="Thioredoxin" evidence="6">
    <location>
        <begin position="236"/>
        <end position="377"/>
    </location>
</feature>
<dbReference type="Pfam" id="PF14289">
    <property type="entry name" value="DUF4369"/>
    <property type="match status" value="1"/>
</dbReference>
<evidence type="ECO:0000256" key="4">
    <source>
        <dbReference type="ARBA" id="ARBA00023284"/>
    </source>
</evidence>
<keyword evidence="2" id="KW-0201">Cytochrome c-type biogenesis</keyword>
<dbReference type="PROSITE" id="PS51352">
    <property type="entry name" value="THIOREDOXIN_2"/>
    <property type="match status" value="1"/>
</dbReference>
<dbReference type="AlphaFoldDB" id="A0A6N8J485"/>
<keyword evidence="3" id="KW-1015">Disulfide bond</keyword>
<dbReference type="InterPro" id="IPR036249">
    <property type="entry name" value="Thioredoxin-like_sf"/>
</dbReference>